<evidence type="ECO:0000313" key="2">
    <source>
        <dbReference type="Proteomes" id="UP000005945"/>
    </source>
</evidence>
<proteinExistence type="predicted"/>
<reference evidence="1 2" key="1">
    <citation type="submission" date="2007-09" db="EMBL/GenBank/DDBJ databases">
        <title>Draft genome sequence of Faecalibacterium prausnitzii M21/2.</title>
        <authorList>
            <person name="Sudarsanam P."/>
            <person name="Ley R."/>
            <person name="Guruge J."/>
            <person name="Turnbaugh P.J."/>
            <person name="Mahowald M."/>
            <person name="Liep D."/>
            <person name="Gordon J."/>
        </authorList>
    </citation>
    <scope>NUCLEOTIDE SEQUENCE [LARGE SCALE GENOMIC DNA]</scope>
    <source>
        <strain evidence="1 2">M21/2</strain>
    </source>
</reference>
<protein>
    <submittedName>
        <fullName evidence="1">Uncharacterized protein</fullName>
    </submittedName>
</protein>
<organism evidence="1 2">
    <name type="scientific">Faecalibacterium prausnitzii M21/2</name>
    <dbReference type="NCBI Taxonomy" id="411485"/>
    <lineage>
        <taxon>Bacteria</taxon>
        <taxon>Bacillati</taxon>
        <taxon>Bacillota</taxon>
        <taxon>Clostridia</taxon>
        <taxon>Eubacteriales</taxon>
        <taxon>Oscillospiraceae</taxon>
        <taxon>Faecalibacterium</taxon>
    </lineage>
</organism>
<dbReference type="Proteomes" id="UP000005945">
    <property type="component" value="Unassembled WGS sequence"/>
</dbReference>
<evidence type="ECO:0000313" key="1">
    <source>
        <dbReference type="EMBL" id="EDP21763.1"/>
    </source>
</evidence>
<gene>
    <name evidence="1" type="ORF">FAEPRAM212_01585</name>
</gene>
<dbReference type="HOGENOM" id="CLU_2259601_0_0_9"/>
<comment type="caution">
    <text evidence="1">The sequence shown here is derived from an EMBL/GenBank/DDBJ whole genome shotgun (WGS) entry which is preliminary data.</text>
</comment>
<sequence>MVAGANRRKEDTEMKKADLCVALRGMAAKLDIQWAYAQRLAAEQAAAGALAYNEEGEPLPNSAQLCYAGMTAAFEAMGGEWERNKEGRHWVYLLGASGMAGGR</sequence>
<dbReference type="AlphaFoldDB" id="A8SB73"/>
<reference evidence="1 2" key="2">
    <citation type="submission" date="2007-09" db="EMBL/GenBank/DDBJ databases">
        <authorList>
            <person name="Fulton L."/>
            <person name="Clifton S."/>
            <person name="Fulton B."/>
            <person name="Xu J."/>
            <person name="Minx P."/>
            <person name="Pepin K.H."/>
            <person name="Johnson M."/>
            <person name="Thiruvilangam P."/>
            <person name="Bhonagiri V."/>
            <person name="Nash W.E."/>
            <person name="Mardis E.R."/>
            <person name="Wilson R.K."/>
        </authorList>
    </citation>
    <scope>NUCLEOTIDE SEQUENCE [LARGE SCALE GENOMIC DNA]</scope>
    <source>
        <strain evidence="1 2">M21/2</strain>
    </source>
</reference>
<name>A8SB73_9FIRM</name>
<dbReference type="EMBL" id="ABED02000025">
    <property type="protein sequence ID" value="EDP21763.1"/>
    <property type="molecule type" value="Genomic_DNA"/>
</dbReference>
<accession>A8SB73</accession>